<name>A0ABW4GXT7_9ACTN</name>
<keyword evidence="2" id="KW-1185">Reference proteome</keyword>
<organism evidence="1 2">
    <name type="scientific">Nonomuraea guangzhouensis</name>
    <dbReference type="NCBI Taxonomy" id="1291555"/>
    <lineage>
        <taxon>Bacteria</taxon>
        <taxon>Bacillati</taxon>
        <taxon>Actinomycetota</taxon>
        <taxon>Actinomycetes</taxon>
        <taxon>Streptosporangiales</taxon>
        <taxon>Streptosporangiaceae</taxon>
        <taxon>Nonomuraea</taxon>
    </lineage>
</organism>
<dbReference type="RefSeq" id="WP_219532543.1">
    <property type="nucleotide sequence ID" value="NZ_JAHKRM010000014.1"/>
</dbReference>
<evidence type="ECO:0008006" key="3">
    <source>
        <dbReference type="Google" id="ProtNLM"/>
    </source>
</evidence>
<evidence type="ECO:0000313" key="2">
    <source>
        <dbReference type="Proteomes" id="UP001597097"/>
    </source>
</evidence>
<comment type="caution">
    <text evidence="1">The sequence shown here is derived from an EMBL/GenBank/DDBJ whole genome shotgun (WGS) entry which is preliminary data.</text>
</comment>
<protein>
    <recommendedName>
        <fullName evidence="3">Ankyrin repeat domain-containing protein</fullName>
    </recommendedName>
</protein>
<evidence type="ECO:0000313" key="1">
    <source>
        <dbReference type="EMBL" id="MFD1547181.1"/>
    </source>
</evidence>
<accession>A0ABW4GXT7</accession>
<gene>
    <name evidence="1" type="ORF">ACFSJ0_59820</name>
</gene>
<dbReference type="EMBL" id="JBHUCM010000072">
    <property type="protein sequence ID" value="MFD1547181.1"/>
    <property type="molecule type" value="Genomic_DNA"/>
</dbReference>
<sequence>MSALEILTAWREGDLDSAIRIVSVNGDLDNPRSLTYAWQATPEHDELRMRTW</sequence>
<dbReference type="Proteomes" id="UP001597097">
    <property type="component" value="Unassembled WGS sequence"/>
</dbReference>
<reference evidence="2" key="1">
    <citation type="journal article" date="2019" name="Int. J. Syst. Evol. Microbiol.">
        <title>The Global Catalogue of Microorganisms (GCM) 10K type strain sequencing project: providing services to taxonomists for standard genome sequencing and annotation.</title>
        <authorList>
            <consortium name="The Broad Institute Genomics Platform"/>
            <consortium name="The Broad Institute Genome Sequencing Center for Infectious Disease"/>
            <person name="Wu L."/>
            <person name="Ma J."/>
        </authorList>
    </citation>
    <scope>NUCLEOTIDE SEQUENCE [LARGE SCALE GENOMIC DNA]</scope>
    <source>
        <strain evidence="2">CGMCC 1.15399</strain>
    </source>
</reference>
<proteinExistence type="predicted"/>